<evidence type="ECO:0000313" key="3">
    <source>
        <dbReference type="Proteomes" id="UP001250932"/>
    </source>
</evidence>
<dbReference type="SUPFAM" id="SSF55729">
    <property type="entry name" value="Acyl-CoA N-acyltransferases (Nat)"/>
    <property type="match status" value="1"/>
</dbReference>
<dbReference type="CDD" id="cd04301">
    <property type="entry name" value="NAT_SF"/>
    <property type="match status" value="1"/>
</dbReference>
<sequence length="153" mass="17849">MLNVQWEASQFQRLTIDRLFDVLELRVNVFVVEQQCAYPELDAYDRHVDTRHLLGMDATGQLVSYVRILPAGLRHPEVSFGRFVVKREARGNGLGRQLMERTLKEIQCTWPGNAIRISAQDYLQKFYEQYDFSRVSEVYLEDGIPHVEMVKGK</sequence>
<evidence type="ECO:0000259" key="1">
    <source>
        <dbReference type="PROSITE" id="PS51186"/>
    </source>
</evidence>
<proteinExistence type="predicted"/>
<gene>
    <name evidence="2" type="ORF">PPG34_17015</name>
</gene>
<keyword evidence="3" id="KW-1185">Reference proteome</keyword>
<comment type="caution">
    <text evidence="2">The sequence shown here is derived from an EMBL/GenBank/DDBJ whole genome shotgun (WGS) entry which is preliminary data.</text>
</comment>
<accession>A0ABU3KC22</accession>
<dbReference type="InterPro" id="IPR016181">
    <property type="entry name" value="Acyl_CoA_acyltransferase"/>
</dbReference>
<organism evidence="2 3">
    <name type="scientific">Candidatus Nitronereus thalassa</name>
    <dbReference type="NCBI Taxonomy" id="3020898"/>
    <lineage>
        <taxon>Bacteria</taxon>
        <taxon>Pseudomonadati</taxon>
        <taxon>Nitrospirota</taxon>
        <taxon>Nitrospiria</taxon>
        <taxon>Nitrospirales</taxon>
        <taxon>Nitrospiraceae</taxon>
        <taxon>Candidatus Nitronereus</taxon>
    </lineage>
</organism>
<protein>
    <submittedName>
        <fullName evidence="2">GNAT family N-acetyltransferase</fullName>
    </submittedName>
</protein>
<feature type="domain" description="N-acetyltransferase" evidence="1">
    <location>
        <begin position="9"/>
        <end position="153"/>
    </location>
</feature>
<name>A0ABU3KC22_9BACT</name>
<dbReference type="PROSITE" id="PS51186">
    <property type="entry name" value="GNAT"/>
    <property type="match status" value="1"/>
</dbReference>
<reference evidence="2 3" key="1">
    <citation type="journal article" date="2023" name="ISME J.">
        <title>Cultivation and genomic characterization of novel and ubiquitous marine nitrite-oxidizing bacteria from the Nitrospirales.</title>
        <authorList>
            <person name="Mueller A.J."/>
            <person name="Daebeler A."/>
            <person name="Herbold C.W."/>
            <person name="Kirkegaard R.H."/>
            <person name="Daims H."/>
        </authorList>
    </citation>
    <scope>NUCLEOTIDE SEQUENCE [LARGE SCALE GENOMIC DNA]</scope>
    <source>
        <strain evidence="2 3">EB</strain>
    </source>
</reference>
<evidence type="ECO:0000313" key="2">
    <source>
        <dbReference type="EMBL" id="MDT7044054.1"/>
    </source>
</evidence>
<dbReference type="Proteomes" id="UP001250932">
    <property type="component" value="Unassembled WGS sequence"/>
</dbReference>
<dbReference type="InterPro" id="IPR000182">
    <property type="entry name" value="GNAT_dom"/>
</dbReference>
<dbReference type="EMBL" id="JAQOUE010000002">
    <property type="protein sequence ID" value="MDT7044054.1"/>
    <property type="molecule type" value="Genomic_DNA"/>
</dbReference>
<dbReference type="Gene3D" id="3.40.630.30">
    <property type="match status" value="1"/>
</dbReference>
<dbReference type="Pfam" id="PF13673">
    <property type="entry name" value="Acetyltransf_10"/>
    <property type="match status" value="1"/>
</dbReference>